<reference evidence="3 4" key="1">
    <citation type="submission" date="2018-05" db="EMBL/GenBank/DDBJ databases">
        <title>Genomic Encyclopedia of Type Strains, Phase IV (KMG-IV): sequencing the most valuable type-strain genomes for metagenomic binning, comparative biology and taxonomic classification.</title>
        <authorList>
            <person name="Goeker M."/>
        </authorList>
    </citation>
    <scope>NUCLEOTIDE SEQUENCE [LARGE SCALE GENOMIC DNA]</scope>
    <source>
        <strain evidence="3 4">DSM 24906</strain>
    </source>
</reference>
<dbReference type="GO" id="GO:0046872">
    <property type="term" value="F:metal ion binding"/>
    <property type="evidence" value="ECO:0007669"/>
    <property type="project" value="UniProtKB-KW"/>
</dbReference>
<dbReference type="CDD" id="cd07010">
    <property type="entry name" value="cupin_PMI_type_I_N_bac"/>
    <property type="match status" value="1"/>
</dbReference>
<protein>
    <submittedName>
        <fullName evidence="3">Mannose-6-phosphate isomerase class I</fullName>
    </submittedName>
</protein>
<sequence>MYNNYDKYPKIKIENFENQIIKGYGSICNFLKKKLKKQKTIIVIDMYPGVDENEIINGFKELNIDYFFNSNKCALSGKELTEKISDYLTDDRVFGVINHKKLDHYFKPELIKNMKNEINNINEGIILLYGVGAGLVTKGDIYIYADIARWEIQNRYKNGMSNWNIENSNDEFKSKYKRGFFFEWRISDRHKKNILNDIDFLLDTNIKENPKLLSGNDFRKGLEQASKKPFRLVPYFDPGVWGGQWMKNVCGLDKNKDNYAWAFDGVPEENSVYLLYENDFIEIPSVDIIYYKPVNLLGNRVHARFGHEFPIRFDFLDTMGGQNLSLQVHPLTEYIQDNFGMKFTQDESYYILDAKEGSEVYLGLKENVNKEEFINDLKTAEKGQKSFPDEKYINRFPVKKHDHFLIPAGTIHCSGKDTMVLEISATPYIFTFKLWDWGRVDLDGKPRPIHIEHGKNVIQWDRNTKWVEKNLINKIENIKNEENYVEEKTGLHEREFLETRRHWFTGPVLHETFDSVNVLNLIEGEEAVVKSIDNSFEPFIVHYAETFIIPASVKNYIIEPTDKTKGKKLATIKAFIKR</sequence>
<dbReference type="RefSeq" id="WP_109605616.1">
    <property type="nucleotide sequence ID" value="NZ_QGGI01000016.1"/>
</dbReference>
<organism evidence="3 4">
    <name type="scientific">Oceanotoga teriensis</name>
    <dbReference type="NCBI Taxonomy" id="515440"/>
    <lineage>
        <taxon>Bacteria</taxon>
        <taxon>Thermotogati</taxon>
        <taxon>Thermotogota</taxon>
        <taxon>Thermotogae</taxon>
        <taxon>Petrotogales</taxon>
        <taxon>Petrotogaceae</taxon>
        <taxon>Oceanotoga</taxon>
    </lineage>
</organism>
<dbReference type="PANTHER" id="PTHR42742:SF3">
    <property type="entry name" value="FRUCTOKINASE"/>
    <property type="match status" value="1"/>
</dbReference>
<dbReference type="EMBL" id="QGGI01000016">
    <property type="protein sequence ID" value="PWJ89007.1"/>
    <property type="molecule type" value="Genomic_DNA"/>
</dbReference>
<dbReference type="InterPro" id="IPR051804">
    <property type="entry name" value="Carb_Metab_Reg_Kinase/Isom"/>
</dbReference>
<keyword evidence="2" id="KW-0862">Zinc</keyword>
<dbReference type="PANTHER" id="PTHR42742">
    <property type="entry name" value="TRANSCRIPTIONAL REPRESSOR MPRA"/>
    <property type="match status" value="1"/>
</dbReference>
<dbReference type="InterPro" id="IPR011051">
    <property type="entry name" value="RmlC_Cupin_sf"/>
</dbReference>
<dbReference type="InterPro" id="IPR014710">
    <property type="entry name" value="RmlC-like_jellyroll"/>
</dbReference>
<evidence type="ECO:0000313" key="3">
    <source>
        <dbReference type="EMBL" id="PWJ89007.1"/>
    </source>
</evidence>
<evidence type="ECO:0000256" key="1">
    <source>
        <dbReference type="ARBA" id="ARBA00022723"/>
    </source>
</evidence>
<dbReference type="SUPFAM" id="SSF51182">
    <property type="entry name" value="RmlC-like cupins"/>
    <property type="match status" value="1"/>
</dbReference>
<proteinExistence type="predicted"/>
<comment type="caution">
    <text evidence="3">The sequence shown here is derived from an EMBL/GenBank/DDBJ whole genome shotgun (WGS) entry which is preliminary data.</text>
</comment>
<keyword evidence="3" id="KW-0413">Isomerase</keyword>
<keyword evidence="1" id="KW-0479">Metal-binding</keyword>
<gene>
    <name evidence="3" type="ORF">C7380_11620</name>
</gene>
<evidence type="ECO:0000313" key="4">
    <source>
        <dbReference type="Proteomes" id="UP000245921"/>
    </source>
</evidence>
<dbReference type="InterPro" id="IPR016847">
    <property type="entry name" value="Man6P_Isoase_Firm_lng_prd"/>
</dbReference>
<accession>A0AA45C5H3</accession>
<dbReference type="PIRSF" id="PIRSF026713">
    <property type="entry name" value="PMI_Firm_long_prd"/>
    <property type="match status" value="1"/>
</dbReference>
<dbReference type="GO" id="GO:0016853">
    <property type="term" value="F:isomerase activity"/>
    <property type="evidence" value="ECO:0007669"/>
    <property type="project" value="UniProtKB-KW"/>
</dbReference>
<evidence type="ECO:0000256" key="2">
    <source>
        <dbReference type="ARBA" id="ARBA00022833"/>
    </source>
</evidence>
<keyword evidence="4" id="KW-1185">Reference proteome</keyword>
<dbReference type="AlphaFoldDB" id="A0AA45C5H3"/>
<dbReference type="Gene3D" id="2.60.120.10">
    <property type="entry name" value="Jelly Rolls"/>
    <property type="match status" value="1"/>
</dbReference>
<name>A0AA45C5H3_9BACT</name>
<dbReference type="Proteomes" id="UP000245921">
    <property type="component" value="Unassembled WGS sequence"/>
</dbReference>